<proteinExistence type="inferred from homology"/>
<dbReference type="InterPro" id="IPR013130">
    <property type="entry name" value="Fe3_Rdtase_TM_dom"/>
</dbReference>
<dbReference type="GO" id="GO:0006826">
    <property type="term" value="P:iron ion transport"/>
    <property type="evidence" value="ECO:0007669"/>
    <property type="project" value="UniProtKB-ARBA"/>
</dbReference>
<dbReference type="InterPro" id="IPR000778">
    <property type="entry name" value="Cyt_b245_heavy_chain"/>
</dbReference>
<dbReference type="InterPro" id="IPR013121">
    <property type="entry name" value="Fe_red_NAD-bd_6"/>
</dbReference>
<evidence type="ECO:0000256" key="4">
    <source>
        <dbReference type="ARBA" id="ARBA00022448"/>
    </source>
</evidence>
<dbReference type="InterPro" id="IPR051410">
    <property type="entry name" value="Ferric/Cupric_Reductase"/>
</dbReference>
<dbReference type="EC" id="1.16.1.9" evidence="3"/>
<reference evidence="16 17" key="1">
    <citation type="submission" date="2014-04" db="EMBL/GenBank/DDBJ databases">
        <title>Evolutionary Origins and Diversification of the Mycorrhizal Mutualists.</title>
        <authorList>
            <consortium name="DOE Joint Genome Institute"/>
            <consortium name="Mycorrhizal Genomics Consortium"/>
            <person name="Kohler A."/>
            <person name="Kuo A."/>
            <person name="Nagy L.G."/>
            <person name="Floudas D."/>
            <person name="Copeland A."/>
            <person name="Barry K.W."/>
            <person name="Cichocki N."/>
            <person name="Veneault-Fourrey C."/>
            <person name="LaButti K."/>
            <person name="Lindquist E.A."/>
            <person name="Lipzen A."/>
            <person name="Lundell T."/>
            <person name="Morin E."/>
            <person name="Murat C."/>
            <person name="Riley R."/>
            <person name="Ohm R."/>
            <person name="Sun H."/>
            <person name="Tunlid A."/>
            <person name="Henrissat B."/>
            <person name="Grigoriev I.V."/>
            <person name="Hibbett D.S."/>
            <person name="Martin F."/>
        </authorList>
    </citation>
    <scope>NUCLEOTIDE SEQUENCE [LARGE SCALE GENOMIC DNA]</scope>
    <source>
        <strain evidence="16 17">MD-312</strain>
    </source>
</reference>
<dbReference type="GO" id="GO:0015677">
    <property type="term" value="P:copper ion import"/>
    <property type="evidence" value="ECO:0007669"/>
    <property type="project" value="TreeGrafter"/>
</dbReference>
<dbReference type="OrthoDB" id="4494341at2759"/>
<dbReference type="InterPro" id="IPR017927">
    <property type="entry name" value="FAD-bd_FR_type"/>
</dbReference>
<dbReference type="SFLD" id="SFLDS00052">
    <property type="entry name" value="Ferric_Reductase_Domain"/>
    <property type="match status" value="1"/>
</dbReference>
<evidence type="ECO:0000256" key="10">
    <source>
        <dbReference type="ARBA" id="ARBA00023065"/>
    </source>
</evidence>
<feature type="transmembrane region" description="Helical" evidence="14">
    <location>
        <begin position="241"/>
        <end position="260"/>
    </location>
</feature>
<evidence type="ECO:0000256" key="3">
    <source>
        <dbReference type="ARBA" id="ARBA00012668"/>
    </source>
</evidence>
<keyword evidence="4" id="KW-0813">Transport</keyword>
<gene>
    <name evidence="16" type="ORF">HYDPIDRAFT_34376</name>
</gene>
<evidence type="ECO:0000256" key="11">
    <source>
        <dbReference type="ARBA" id="ARBA00023136"/>
    </source>
</evidence>
<evidence type="ECO:0000313" key="17">
    <source>
        <dbReference type="Proteomes" id="UP000053820"/>
    </source>
</evidence>
<dbReference type="PROSITE" id="PS51384">
    <property type="entry name" value="FAD_FR"/>
    <property type="match status" value="1"/>
</dbReference>
<dbReference type="CDD" id="cd06186">
    <property type="entry name" value="NOX_Duox_like_FAD_NADP"/>
    <property type="match status" value="1"/>
</dbReference>
<evidence type="ECO:0000256" key="2">
    <source>
        <dbReference type="ARBA" id="ARBA00006278"/>
    </source>
</evidence>
<keyword evidence="12" id="KW-0325">Glycoprotein</keyword>
<comment type="catalytic activity">
    <reaction evidence="13">
        <text>2 a Fe(II)-siderophore + NADP(+) + H(+) = 2 a Fe(III)-siderophore + NADPH</text>
        <dbReference type="Rhea" id="RHEA:28795"/>
        <dbReference type="Rhea" id="RHEA-COMP:11342"/>
        <dbReference type="Rhea" id="RHEA-COMP:11344"/>
        <dbReference type="ChEBI" id="CHEBI:15378"/>
        <dbReference type="ChEBI" id="CHEBI:29033"/>
        <dbReference type="ChEBI" id="CHEBI:29034"/>
        <dbReference type="ChEBI" id="CHEBI:57783"/>
        <dbReference type="ChEBI" id="CHEBI:58349"/>
        <dbReference type="EC" id="1.16.1.9"/>
    </reaction>
</comment>
<dbReference type="EMBL" id="KN839966">
    <property type="protein sequence ID" value="KIJ58226.1"/>
    <property type="molecule type" value="Genomic_DNA"/>
</dbReference>
<dbReference type="Proteomes" id="UP000053820">
    <property type="component" value="Unassembled WGS sequence"/>
</dbReference>
<evidence type="ECO:0000313" key="16">
    <source>
        <dbReference type="EMBL" id="KIJ58226.1"/>
    </source>
</evidence>
<dbReference type="GO" id="GO:0052851">
    <property type="term" value="F:ferric-chelate reductase (NADPH) activity"/>
    <property type="evidence" value="ECO:0007669"/>
    <property type="project" value="UniProtKB-EC"/>
</dbReference>
<accession>A0A0C9W6B2</accession>
<dbReference type="PANTHER" id="PTHR32361:SF9">
    <property type="entry name" value="FERRIC REDUCTASE TRANSMEMBRANE COMPONENT 3-RELATED"/>
    <property type="match status" value="1"/>
</dbReference>
<evidence type="ECO:0000256" key="12">
    <source>
        <dbReference type="ARBA" id="ARBA00023180"/>
    </source>
</evidence>
<evidence type="ECO:0000256" key="1">
    <source>
        <dbReference type="ARBA" id="ARBA00004651"/>
    </source>
</evidence>
<protein>
    <recommendedName>
        <fullName evidence="3">ferric-chelate reductase (NADPH)</fullName>
        <ecNumber evidence="3">1.16.1.9</ecNumber>
    </recommendedName>
</protein>
<dbReference type="InterPro" id="IPR017938">
    <property type="entry name" value="Riboflavin_synthase-like_b-brl"/>
</dbReference>
<feature type="transmembrane region" description="Helical" evidence="14">
    <location>
        <begin position="26"/>
        <end position="45"/>
    </location>
</feature>
<keyword evidence="10" id="KW-0406">Ion transport</keyword>
<keyword evidence="5" id="KW-1003">Cell membrane</keyword>
<keyword evidence="11 14" id="KW-0472">Membrane</keyword>
<feature type="transmembrane region" description="Helical" evidence="14">
    <location>
        <begin position="103"/>
        <end position="124"/>
    </location>
</feature>
<sequence>MATPYKLPPDLTIAIKRFGLYPEETWYCLAIFLFVVGCFQWGSVLHSKLAKRRQPTKSVDEESTSATATARHGYSLRHLPLAAVNVYRVVAYRWTLELGNYTLNMAEVFVTLGYVSLLITWTFINTTNLEGKKFDITYWSNRAGLLAASQFPLVTALGTKNNLVSLVTSISYDKLNYVHRVTARSCFGLLLIHAGSEIYNFIYFDAALHETWLRLGITALVTLGVLCIVSLRPVRAEAYEFFFYTHFVAVLIFLVGAYFHTHAVHGSFWIWPSFVFWALDRFIRAVRVVVFNHSYFGFKRGSGTMDATTELISDDLVRLRLRRPRHFHWSPGQTAHLIMPSVSTLPFEAHPFSISSIDSTLFSSEANEEEGTENGEHSTKPRGAAYWKELVFLINVRGGFTKRLKQVAADKKTVKVFIDGPYGPSPDLGAYNTSVLIAGGSGITNILPIFLSVIEAVRNGSSNCRRVVFIWAVRDTDHLHWIEDALFRVHEVAPSSLNVSIRIFVTRGNVARSESDSMELSSQDQSLGGKDGILAVTWLKIETGRPEVKAILKDEVNGASGRMSVSVCGPQSLSRSVRHALRFPVSGPSSILHGGPSVTLYSEAFGYA</sequence>
<dbReference type="InterPro" id="IPR039261">
    <property type="entry name" value="FNR_nucleotide-bd"/>
</dbReference>
<organism evidence="16 17">
    <name type="scientific">Hydnomerulius pinastri MD-312</name>
    <dbReference type="NCBI Taxonomy" id="994086"/>
    <lineage>
        <taxon>Eukaryota</taxon>
        <taxon>Fungi</taxon>
        <taxon>Dikarya</taxon>
        <taxon>Basidiomycota</taxon>
        <taxon>Agaricomycotina</taxon>
        <taxon>Agaricomycetes</taxon>
        <taxon>Agaricomycetidae</taxon>
        <taxon>Boletales</taxon>
        <taxon>Boletales incertae sedis</taxon>
        <taxon>Leucogyrophana</taxon>
    </lineage>
</organism>
<dbReference type="HOGENOM" id="CLU_010365_6_1_1"/>
<dbReference type="SFLD" id="SFLDG01168">
    <property type="entry name" value="Ferric_reductase_subgroup_(FRE"/>
    <property type="match status" value="1"/>
</dbReference>
<dbReference type="Pfam" id="PF08022">
    <property type="entry name" value="FAD_binding_8"/>
    <property type="match status" value="1"/>
</dbReference>
<dbReference type="PRINTS" id="PR00466">
    <property type="entry name" value="GP91PHOX"/>
</dbReference>
<feature type="transmembrane region" description="Helical" evidence="14">
    <location>
        <begin position="211"/>
        <end position="229"/>
    </location>
</feature>
<dbReference type="Pfam" id="PF01794">
    <property type="entry name" value="Ferric_reduct"/>
    <property type="match status" value="1"/>
</dbReference>
<keyword evidence="8 14" id="KW-1133">Transmembrane helix</keyword>
<keyword evidence="17" id="KW-1185">Reference proteome</keyword>
<dbReference type="GO" id="GO:0005886">
    <property type="term" value="C:plasma membrane"/>
    <property type="evidence" value="ECO:0007669"/>
    <property type="project" value="UniProtKB-SubCell"/>
</dbReference>
<comment type="subcellular location">
    <subcellularLocation>
        <location evidence="1">Cell membrane</location>
        <topology evidence="1">Multi-pass membrane protein</topology>
    </subcellularLocation>
</comment>
<evidence type="ECO:0000256" key="5">
    <source>
        <dbReference type="ARBA" id="ARBA00022475"/>
    </source>
</evidence>
<dbReference type="InterPro" id="IPR013112">
    <property type="entry name" value="FAD-bd_8"/>
</dbReference>
<keyword evidence="6 14" id="KW-0812">Transmembrane</keyword>
<dbReference type="GO" id="GO:0006879">
    <property type="term" value="P:intracellular iron ion homeostasis"/>
    <property type="evidence" value="ECO:0007669"/>
    <property type="project" value="TreeGrafter"/>
</dbReference>
<dbReference type="AlphaFoldDB" id="A0A0C9W6B2"/>
<dbReference type="Pfam" id="PF08030">
    <property type="entry name" value="NAD_binding_6"/>
    <property type="match status" value="1"/>
</dbReference>
<name>A0A0C9W6B2_9AGAM</name>
<keyword evidence="7" id="KW-0249">Electron transport</keyword>
<dbReference type="SUPFAM" id="SSF63380">
    <property type="entry name" value="Riboflavin synthase domain-like"/>
    <property type="match status" value="1"/>
</dbReference>
<evidence type="ECO:0000256" key="9">
    <source>
        <dbReference type="ARBA" id="ARBA00023002"/>
    </source>
</evidence>
<evidence type="ECO:0000256" key="7">
    <source>
        <dbReference type="ARBA" id="ARBA00022982"/>
    </source>
</evidence>
<comment type="similarity">
    <text evidence="2">Belongs to the ferric reductase (FRE) family.</text>
</comment>
<dbReference type="PANTHER" id="PTHR32361">
    <property type="entry name" value="FERRIC/CUPRIC REDUCTASE TRANSMEMBRANE COMPONENT"/>
    <property type="match status" value="1"/>
</dbReference>
<feature type="domain" description="FAD-binding FR-type" evidence="15">
    <location>
        <begin position="298"/>
        <end position="428"/>
    </location>
</feature>
<evidence type="ECO:0000259" key="15">
    <source>
        <dbReference type="PROSITE" id="PS51384"/>
    </source>
</evidence>
<evidence type="ECO:0000256" key="13">
    <source>
        <dbReference type="ARBA" id="ARBA00048483"/>
    </source>
</evidence>
<keyword evidence="9" id="KW-0560">Oxidoreductase</keyword>
<dbReference type="Gene3D" id="3.40.50.80">
    <property type="entry name" value="Nucleotide-binding domain of ferredoxin-NADP reductase (FNR) module"/>
    <property type="match status" value="1"/>
</dbReference>
<dbReference type="SUPFAM" id="SSF52343">
    <property type="entry name" value="Ferredoxin reductase-like, C-terminal NADP-linked domain"/>
    <property type="match status" value="1"/>
</dbReference>
<evidence type="ECO:0000256" key="8">
    <source>
        <dbReference type="ARBA" id="ARBA00022989"/>
    </source>
</evidence>
<evidence type="ECO:0000256" key="6">
    <source>
        <dbReference type="ARBA" id="ARBA00022692"/>
    </source>
</evidence>
<evidence type="ECO:0000256" key="14">
    <source>
        <dbReference type="SAM" id="Phobius"/>
    </source>
</evidence>